<dbReference type="Proteomes" id="UP000253061">
    <property type="component" value="Unassembled WGS sequence"/>
</dbReference>
<evidence type="ECO:0000259" key="2">
    <source>
        <dbReference type="Pfam" id="PF00892"/>
    </source>
</evidence>
<dbReference type="AlphaFoldDB" id="A0A367VD97"/>
<dbReference type="SUPFAM" id="SSF103481">
    <property type="entry name" value="Multidrug resistance efflux transporter EmrE"/>
    <property type="match status" value="2"/>
</dbReference>
<dbReference type="InterPro" id="IPR037185">
    <property type="entry name" value="EmrE-like"/>
</dbReference>
<feature type="transmembrane region" description="Helical" evidence="1">
    <location>
        <begin position="288"/>
        <end position="306"/>
    </location>
</feature>
<keyword evidence="1" id="KW-1133">Transmembrane helix</keyword>
<evidence type="ECO:0000313" key="3">
    <source>
        <dbReference type="EMBL" id="RCK23196.1"/>
    </source>
</evidence>
<feature type="transmembrane region" description="Helical" evidence="1">
    <location>
        <begin position="135"/>
        <end position="152"/>
    </location>
</feature>
<reference evidence="3 4" key="1">
    <citation type="submission" date="2014-07" db="EMBL/GenBank/DDBJ databases">
        <title>Draft genome sequence of Thalassospira profundimaris R8-17.</title>
        <authorList>
            <person name="Lai Q."/>
            <person name="Shao Z."/>
        </authorList>
    </citation>
    <scope>NUCLEOTIDE SEQUENCE [LARGE SCALE GENOMIC DNA]</scope>
    <source>
        <strain evidence="3 4">R8-17</strain>
    </source>
</reference>
<evidence type="ECO:0000313" key="4">
    <source>
        <dbReference type="Proteomes" id="UP000253061"/>
    </source>
</evidence>
<accession>A0A367VD97</accession>
<dbReference type="PANTHER" id="PTHR22911:SF103">
    <property type="entry name" value="BLR2811 PROTEIN"/>
    <property type="match status" value="1"/>
</dbReference>
<feature type="domain" description="EamA" evidence="2">
    <location>
        <begin position="16"/>
        <end position="147"/>
    </location>
</feature>
<feature type="transmembrane region" description="Helical" evidence="1">
    <location>
        <begin position="227"/>
        <end position="249"/>
    </location>
</feature>
<dbReference type="EMBL" id="JPWB01000003">
    <property type="protein sequence ID" value="RCK23196.1"/>
    <property type="molecule type" value="Genomic_DNA"/>
</dbReference>
<feature type="transmembrane region" description="Helical" evidence="1">
    <location>
        <begin position="158"/>
        <end position="176"/>
    </location>
</feature>
<gene>
    <name evidence="3" type="ORF">TH6_09240</name>
</gene>
<dbReference type="InterPro" id="IPR000620">
    <property type="entry name" value="EamA_dom"/>
</dbReference>
<comment type="caution">
    <text evidence="3">The sequence shown here is derived from an EMBL/GenBank/DDBJ whole genome shotgun (WGS) entry which is preliminary data.</text>
</comment>
<feature type="transmembrane region" description="Helical" evidence="1">
    <location>
        <begin position="188"/>
        <end position="207"/>
    </location>
</feature>
<dbReference type="GO" id="GO:0016020">
    <property type="term" value="C:membrane"/>
    <property type="evidence" value="ECO:0007669"/>
    <property type="project" value="InterPro"/>
</dbReference>
<keyword evidence="1" id="KW-0472">Membrane</keyword>
<proteinExistence type="predicted"/>
<feature type="transmembrane region" description="Helical" evidence="1">
    <location>
        <begin position="261"/>
        <end position="282"/>
    </location>
</feature>
<organism evidence="3 4">
    <name type="scientific">Thalassospira profundimaris</name>
    <dbReference type="NCBI Taxonomy" id="502049"/>
    <lineage>
        <taxon>Bacteria</taxon>
        <taxon>Pseudomonadati</taxon>
        <taxon>Pseudomonadota</taxon>
        <taxon>Alphaproteobacteria</taxon>
        <taxon>Rhodospirillales</taxon>
        <taxon>Thalassospiraceae</taxon>
        <taxon>Thalassospira</taxon>
    </lineage>
</organism>
<feature type="transmembrane region" description="Helical" evidence="1">
    <location>
        <begin position="101"/>
        <end position="123"/>
    </location>
</feature>
<dbReference type="Pfam" id="PF00892">
    <property type="entry name" value="EamA"/>
    <property type="match status" value="1"/>
</dbReference>
<keyword evidence="1" id="KW-0812">Transmembrane</keyword>
<dbReference type="PANTHER" id="PTHR22911">
    <property type="entry name" value="ACYL-MALONYL CONDENSING ENZYME-RELATED"/>
    <property type="match status" value="1"/>
</dbReference>
<feature type="transmembrane region" description="Helical" evidence="1">
    <location>
        <begin position="43"/>
        <end position="65"/>
    </location>
</feature>
<sequence>MGKFMENIISRNTTFLGVILITSAVCLLSLSDALVKLHNDRFSIAQLIFLRSALACVFLLVIWRFKKRGTKSLVRPTRWVIVRSLLLCTMWLLYYCGLPDMSFAVAAAALYTAPLFMAVFARLILGTPIDLPDQAALGAGLIGVVMAVQPSPENLSPSLLLPFGAAACYAMAAVLTRAHCRNETSLGMAINLNLCLAVGGGIALMGLEWVNPMTEVTTSSFLMDGWRMLSLMDFSIICLLAAFMTYIAIAVAQAYKTSTSITVGLFDNAYLVFAVVWSIMFFDDLPNIMSLAGITLLAGAAVMSALPRRNMRLKTL</sequence>
<feature type="transmembrane region" description="Helical" evidence="1">
    <location>
        <begin position="77"/>
        <end position="95"/>
    </location>
</feature>
<protein>
    <recommendedName>
        <fullName evidence="2">EamA domain-containing protein</fullName>
    </recommendedName>
</protein>
<evidence type="ECO:0000256" key="1">
    <source>
        <dbReference type="SAM" id="Phobius"/>
    </source>
</evidence>
<name>A0A367VD97_9PROT</name>